<sequence>MPKRTGHARKTPARLQDVELEPDIHVIDLTHLPDDATTEMIKTAALPLLSRTFRVRLVVSRPGRSAYPELLTEMKPQWDWNTFSTEVSEDDCTLKIAYRVVKGNFRPGPTSITGIEE</sequence>
<dbReference type="Proteomes" id="UP000033140">
    <property type="component" value="Unassembled WGS sequence"/>
</dbReference>
<comment type="caution">
    <text evidence="1">The sequence shown here is derived from an EMBL/GenBank/DDBJ whole genome shotgun (WGS) entry which is preliminary data.</text>
</comment>
<reference evidence="1 2" key="1">
    <citation type="journal article" date="2011" name="J. Gen. Appl. Microbiol.">
        <title>Draft genome sequencing of the enigmatic yeast Saitoella complicata.</title>
        <authorList>
            <person name="Nishida H."/>
            <person name="Hamamoto M."/>
            <person name="Sugiyama J."/>
        </authorList>
    </citation>
    <scope>NUCLEOTIDE SEQUENCE [LARGE SCALE GENOMIC DNA]</scope>
    <source>
        <strain evidence="1 2">NRRL Y-17804</strain>
    </source>
</reference>
<reference evidence="1 2" key="3">
    <citation type="journal article" date="2015" name="Genome Announc.">
        <title>Draft Genome Sequence of the Archiascomycetous Yeast Saitoella complicata.</title>
        <authorList>
            <person name="Yamauchi K."/>
            <person name="Kondo S."/>
            <person name="Hamamoto M."/>
            <person name="Takahashi Y."/>
            <person name="Ogura Y."/>
            <person name="Hayashi T."/>
            <person name="Nishida H."/>
        </authorList>
    </citation>
    <scope>NUCLEOTIDE SEQUENCE [LARGE SCALE GENOMIC DNA]</scope>
    <source>
        <strain evidence="1 2">NRRL Y-17804</strain>
    </source>
</reference>
<evidence type="ECO:0000313" key="2">
    <source>
        <dbReference type="Proteomes" id="UP000033140"/>
    </source>
</evidence>
<dbReference type="EMBL" id="BACD03000049">
    <property type="protein sequence ID" value="GAO51641.1"/>
    <property type="molecule type" value="Genomic_DNA"/>
</dbReference>
<reference evidence="1 2" key="2">
    <citation type="journal article" date="2014" name="J. Gen. Appl. Microbiol.">
        <title>The early diverging ascomycetous budding yeast Saitoella complicata has three histone deacetylases belonging to the Clr6, Hos2, and Rpd3 lineages.</title>
        <authorList>
            <person name="Nishida H."/>
            <person name="Matsumoto T."/>
            <person name="Kondo S."/>
            <person name="Hamamoto M."/>
            <person name="Yoshikawa H."/>
        </authorList>
    </citation>
    <scope>NUCLEOTIDE SEQUENCE [LARGE SCALE GENOMIC DNA]</scope>
    <source>
        <strain evidence="1 2">NRRL Y-17804</strain>
    </source>
</reference>
<gene>
    <name evidence="1" type="ORF">G7K_5736-t1</name>
</gene>
<accession>A0A0E9NPN3</accession>
<keyword evidence="2" id="KW-1185">Reference proteome</keyword>
<evidence type="ECO:0000313" key="1">
    <source>
        <dbReference type="EMBL" id="GAO51641.1"/>
    </source>
</evidence>
<dbReference type="AlphaFoldDB" id="A0A0E9NPN3"/>
<name>A0A0E9NPN3_SAICN</name>
<proteinExistence type="predicted"/>
<protein>
    <submittedName>
        <fullName evidence="1">Uncharacterized protein</fullName>
    </submittedName>
</protein>
<organism evidence="1 2">
    <name type="scientific">Saitoella complicata (strain BCRC 22490 / CBS 7301 / JCM 7358 / NBRC 10748 / NRRL Y-17804)</name>
    <dbReference type="NCBI Taxonomy" id="698492"/>
    <lineage>
        <taxon>Eukaryota</taxon>
        <taxon>Fungi</taxon>
        <taxon>Dikarya</taxon>
        <taxon>Ascomycota</taxon>
        <taxon>Taphrinomycotina</taxon>
        <taxon>Taphrinomycotina incertae sedis</taxon>
        <taxon>Saitoella</taxon>
    </lineage>
</organism>